<gene>
    <name evidence="2" type="ORF">TCAP_04315</name>
</gene>
<dbReference type="OrthoDB" id="5426982at2759"/>
<dbReference type="AlphaFoldDB" id="A0A2K3QE00"/>
<feature type="region of interest" description="Disordered" evidence="1">
    <location>
        <begin position="57"/>
        <end position="76"/>
    </location>
</feature>
<feature type="non-terminal residue" evidence="2">
    <location>
        <position position="1"/>
    </location>
</feature>
<comment type="caution">
    <text evidence="2">The sequence shown here is derived from an EMBL/GenBank/DDBJ whole genome shotgun (WGS) entry which is preliminary data.</text>
</comment>
<name>A0A2K3QE00_9HYPO</name>
<sequence length="377" mass="43374">DCRVDTFIQDVWSKNAKAEEHLCSCARQYIGKPREIAIFLTKDTNSPSLRATVQAYTSNGDSEETGNPKKADFPRDHVPSHETLQNWVEGQIRREHKADFPQALQSFLLAYSEGGRNLPKVRNAGSWIASCRLTALQHDLVENVHKMSCFFRIWRMSSFWCRDPANHIVNLPLSVQARLRNIAREALKLFEYKVLKSLDECLGQHAQPQPQEKMAIWASLWQLILMYRDLLTAFKAQITRITRDGEESDHDVESHALPYKLLADTHFPLVAIFYHYQFRTKKSLELSLDWLETGSHLRQAPKKKAEIRRIGQQLLDARRETCEYLFQHANADSSKNDSDCLLCVLVVNHELKKLNARKRAAKGPKNNAADYCEDDGE</sequence>
<feature type="compositionally biased region" description="Basic and acidic residues" evidence="1">
    <location>
        <begin position="66"/>
        <end position="76"/>
    </location>
</feature>
<reference evidence="2 3" key="1">
    <citation type="submission" date="2017-08" db="EMBL/GenBank/DDBJ databases">
        <title>Harnessing the power of phylogenomics to disentangle the directionality and signatures of interkingdom host jumping in the parasitic fungal genus Tolypocladium.</title>
        <authorList>
            <person name="Quandt C.A."/>
            <person name="Patterson W."/>
            <person name="Spatafora J.W."/>
        </authorList>
    </citation>
    <scope>NUCLEOTIDE SEQUENCE [LARGE SCALE GENOMIC DNA]</scope>
    <source>
        <strain evidence="2 3">CBS 113982</strain>
    </source>
</reference>
<accession>A0A2K3QE00</accession>
<dbReference type="Proteomes" id="UP000236621">
    <property type="component" value="Unassembled WGS sequence"/>
</dbReference>
<feature type="non-terminal residue" evidence="2">
    <location>
        <position position="377"/>
    </location>
</feature>
<evidence type="ECO:0000313" key="3">
    <source>
        <dbReference type="Proteomes" id="UP000236621"/>
    </source>
</evidence>
<keyword evidence="3" id="KW-1185">Reference proteome</keyword>
<evidence type="ECO:0000256" key="1">
    <source>
        <dbReference type="SAM" id="MobiDB-lite"/>
    </source>
</evidence>
<protein>
    <submittedName>
        <fullName evidence="2">Uncharacterized protein</fullName>
    </submittedName>
</protein>
<proteinExistence type="predicted"/>
<organism evidence="2 3">
    <name type="scientific">Tolypocladium capitatum</name>
    <dbReference type="NCBI Taxonomy" id="45235"/>
    <lineage>
        <taxon>Eukaryota</taxon>
        <taxon>Fungi</taxon>
        <taxon>Dikarya</taxon>
        <taxon>Ascomycota</taxon>
        <taxon>Pezizomycotina</taxon>
        <taxon>Sordariomycetes</taxon>
        <taxon>Hypocreomycetidae</taxon>
        <taxon>Hypocreales</taxon>
        <taxon>Ophiocordycipitaceae</taxon>
        <taxon>Tolypocladium</taxon>
    </lineage>
</organism>
<evidence type="ECO:0000313" key="2">
    <source>
        <dbReference type="EMBL" id="PNY25752.1"/>
    </source>
</evidence>
<dbReference type="EMBL" id="NRSZ01000667">
    <property type="protein sequence ID" value="PNY25752.1"/>
    <property type="molecule type" value="Genomic_DNA"/>
</dbReference>